<proteinExistence type="predicted"/>
<feature type="compositionally biased region" description="Basic and acidic residues" evidence="1">
    <location>
        <begin position="71"/>
        <end position="80"/>
    </location>
</feature>
<dbReference type="Proteomes" id="UP000749559">
    <property type="component" value="Unassembled WGS sequence"/>
</dbReference>
<organism evidence="2 3">
    <name type="scientific">Owenia fusiformis</name>
    <name type="common">Polychaete worm</name>
    <dbReference type="NCBI Taxonomy" id="6347"/>
    <lineage>
        <taxon>Eukaryota</taxon>
        <taxon>Metazoa</taxon>
        <taxon>Spiralia</taxon>
        <taxon>Lophotrochozoa</taxon>
        <taxon>Annelida</taxon>
        <taxon>Polychaeta</taxon>
        <taxon>Sedentaria</taxon>
        <taxon>Canalipalpata</taxon>
        <taxon>Sabellida</taxon>
        <taxon>Oweniida</taxon>
        <taxon>Oweniidae</taxon>
        <taxon>Owenia</taxon>
    </lineage>
</organism>
<dbReference type="AlphaFoldDB" id="A0A8S4N294"/>
<evidence type="ECO:0000313" key="3">
    <source>
        <dbReference type="Proteomes" id="UP000749559"/>
    </source>
</evidence>
<dbReference type="OrthoDB" id="6113044at2759"/>
<evidence type="ECO:0000313" key="2">
    <source>
        <dbReference type="EMBL" id="CAH1775209.1"/>
    </source>
</evidence>
<name>A0A8S4N294_OWEFU</name>
<sequence length="485" mass="55276">MLKHIRELIEGITRTLQTVGIMDRNEGRKRAGTTSDVVDVAPQSRRRHGNVTPEEDLYLYEHMQTKKSRREQKQLEKESDIQPLLSQTSDELINEEGDNDSHEKQDNNSNKLKSMYDYNDLTDNLSASPDIPISHQNKNSQRPKVLKLKDSSSFIENNTKGRRKTNNSAYTKSIYTQSYNSDNETELSLGVGNTDFGDSSRPETPSCSDVDGSSSGLRNMTEFGSNIVQHVYIPQSQGQFHEGRVVIERMLEQIDAEKWRRPLRNLLSVYYMEQPIRQAIGFLTHMFDQAVRIAHAERSIDQLVDLDVSRVPPIFNLDHWHSLVLALGFNIEEPDTCKNIRDATVFVPVSMKPCVPEGFLLLLQSLADLGFYDIRTLLSLDKQHAQLLLHTISEVSSSSSDISPWIGPLWEMHQGFLEKLGFTRVQQGSRKHFTFNNNAPTAKLVRVYNVLCGMYGHSLDIFNGVKVVQEVIKHFKWITGCSRSH</sequence>
<evidence type="ECO:0000256" key="1">
    <source>
        <dbReference type="SAM" id="MobiDB-lite"/>
    </source>
</evidence>
<feature type="region of interest" description="Disordered" evidence="1">
    <location>
        <begin position="65"/>
        <end position="169"/>
    </location>
</feature>
<protein>
    <submittedName>
        <fullName evidence="2">Uncharacterized protein</fullName>
    </submittedName>
</protein>
<gene>
    <name evidence="2" type="ORF">OFUS_LOCUS2541</name>
</gene>
<keyword evidence="3" id="KW-1185">Reference proteome</keyword>
<dbReference type="EMBL" id="CAIIXF020000001">
    <property type="protein sequence ID" value="CAH1775209.1"/>
    <property type="molecule type" value="Genomic_DNA"/>
</dbReference>
<feature type="region of interest" description="Disordered" evidence="1">
    <location>
        <begin position="184"/>
        <end position="215"/>
    </location>
</feature>
<comment type="caution">
    <text evidence="2">The sequence shown here is derived from an EMBL/GenBank/DDBJ whole genome shotgun (WGS) entry which is preliminary data.</text>
</comment>
<accession>A0A8S4N294</accession>
<feature type="compositionally biased region" description="Polar residues" evidence="1">
    <location>
        <begin position="202"/>
        <end position="215"/>
    </location>
</feature>
<reference evidence="2" key="1">
    <citation type="submission" date="2022-03" db="EMBL/GenBank/DDBJ databases">
        <authorList>
            <person name="Martin C."/>
        </authorList>
    </citation>
    <scope>NUCLEOTIDE SEQUENCE</scope>
</reference>